<dbReference type="OrthoDB" id="330500at2"/>
<protein>
    <submittedName>
        <fullName evidence="1">Uncharacterized protein</fullName>
    </submittedName>
</protein>
<proteinExistence type="predicted"/>
<evidence type="ECO:0000313" key="2">
    <source>
        <dbReference type="Proteomes" id="UP000245206"/>
    </source>
</evidence>
<comment type="caution">
    <text evidence="1">The sequence shown here is derived from an EMBL/GenBank/DDBJ whole genome shotgun (WGS) entry which is preliminary data.</text>
</comment>
<evidence type="ECO:0000313" key="1">
    <source>
        <dbReference type="EMBL" id="GBF44461.1"/>
    </source>
</evidence>
<dbReference type="Proteomes" id="UP000245206">
    <property type="component" value="Unassembled WGS sequence"/>
</dbReference>
<keyword evidence="2" id="KW-1185">Reference proteome</keyword>
<name>A0A2P2DIP7_9LEPT</name>
<dbReference type="AlphaFoldDB" id="A0A2P2DIP7"/>
<dbReference type="RefSeq" id="WP_108961430.1">
    <property type="nucleotide sequence ID" value="NZ_BFAZ01000013.1"/>
</dbReference>
<accession>A0A2P2DIP7</accession>
<sequence>MKPKPTQLQYGDVFIWKNFDGHHDGKTIKDAWFVYLGSSSFLEINHIIRATTQTQHYSSNQSREDHSVVIFDPEKKKEHDFFKKRCLVDCTNKTFETSLSLNKLLADEQIEYMGNLPNNDLREIFLKLSKNKKIVRKTLIDIRNCLNSVGVYGLPEIASRSKLG</sequence>
<dbReference type="EMBL" id="BFAZ01000013">
    <property type="protein sequence ID" value="GBF44461.1"/>
    <property type="molecule type" value="Genomic_DNA"/>
</dbReference>
<organism evidence="1 2">
    <name type="scientific">Leptospira ellinghausenii</name>
    <dbReference type="NCBI Taxonomy" id="1917822"/>
    <lineage>
        <taxon>Bacteria</taxon>
        <taxon>Pseudomonadati</taxon>
        <taxon>Spirochaetota</taxon>
        <taxon>Spirochaetia</taxon>
        <taxon>Leptospirales</taxon>
        <taxon>Leptospiraceae</taxon>
        <taxon>Leptospira</taxon>
    </lineage>
</organism>
<gene>
    <name evidence="1" type="ORF">LPTSP2_37640</name>
</gene>
<reference evidence="2" key="1">
    <citation type="journal article" date="2019" name="Microbiol. Immunol.">
        <title>Molecular and phenotypic characterization of Leptospira johnsonii sp. nov., Leptospira ellinghausenii sp. nov. and Leptospira ryugenii sp. nov. isolated from soil and water in Japan.</title>
        <authorList>
            <person name="Masuzawa T."/>
            <person name="Saito M."/>
            <person name="Nakao R."/>
            <person name="Nikaido Y."/>
            <person name="Matsumoto M."/>
            <person name="Ogawa M."/>
            <person name="Yokoyama M."/>
            <person name="Hidaka Y."/>
            <person name="Tomita J."/>
            <person name="Sakakibara K."/>
            <person name="Suzuki K."/>
            <person name="Yasuda S."/>
            <person name="Sato H."/>
            <person name="Yamaguchi M."/>
            <person name="Yoshida S.I."/>
            <person name="Koizumi N."/>
            <person name="Kawamura Y."/>
        </authorList>
    </citation>
    <scope>NUCLEOTIDE SEQUENCE [LARGE SCALE GENOMIC DNA]</scope>
    <source>
        <strain evidence="2">E18</strain>
    </source>
</reference>